<dbReference type="Pfam" id="PF13378">
    <property type="entry name" value="MR_MLE_C"/>
    <property type="match status" value="1"/>
</dbReference>
<dbReference type="InterPro" id="IPR013342">
    <property type="entry name" value="Mandelate_racemase_C"/>
</dbReference>
<dbReference type="OrthoDB" id="9774531at2"/>
<evidence type="ECO:0000259" key="7">
    <source>
        <dbReference type="SMART" id="SM00922"/>
    </source>
</evidence>
<dbReference type="SMART" id="SM00922">
    <property type="entry name" value="MR_MLE"/>
    <property type="match status" value="1"/>
</dbReference>
<evidence type="ECO:0000256" key="5">
    <source>
        <dbReference type="ARBA" id="ARBA00029491"/>
    </source>
</evidence>
<name>A0A4V3C6A2_9ACTN</name>
<dbReference type="InterPro" id="IPR013341">
    <property type="entry name" value="Mandelate_racemase_N_dom"/>
</dbReference>
<dbReference type="SFLD" id="SFLDG00180">
    <property type="entry name" value="muconate_cycloisomerase"/>
    <property type="match status" value="1"/>
</dbReference>
<evidence type="ECO:0000256" key="2">
    <source>
        <dbReference type="ARBA" id="ARBA00022723"/>
    </source>
</evidence>
<dbReference type="AlphaFoldDB" id="A0A4V3C6A2"/>
<dbReference type="Gene3D" id="3.30.390.10">
    <property type="entry name" value="Enolase-like, N-terminal domain"/>
    <property type="match status" value="1"/>
</dbReference>
<keyword evidence="9" id="KW-1185">Reference proteome</keyword>
<dbReference type="SUPFAM" id="SSF54826">
    <property type="entry name" value="Enolase N-terminal domain-like"/>
    <property type="match status" value="1"/>
</dbReference>
<dbReference type="InterPro" id="IPR029017">
    <property type="entry name" value="Enolase-like_N"/>
</dbReference>
<keyword evidence="4" id="KW-0456">Lyase</keyword>
<sequence length="368" mass="39432">MKLAGIELRRIRMPLVAPFRTSFGTETERDVLLLRAVTDEAEGWGECVAMSDPLYSSEYVEAAADVLRRYLVPALAAHPVAAATAVAPALHRFKGHRMAKAALETAVLDAELRAEGRSFARELGATRDRVPCGVSVGIMDSIPQLLDAVDGYLAQGYVRIKLKIEPGWDAEPVRAVRERFGDDVLLQVDANTAYTVGQAPLLAALDPFGLLLIEQPLDEEDVLGHVELSRRVRTPICLDESIVSARAAADAIRLGACSIVNIKPGRVGGYLEARRIHDVCVANGVPVWCGGMLETGLGRAANVALAALPGFTLPGDTSGSDRYFRTDVTSPFVLSDGHLPVPTGPGLGVEPIPEVLAEITTSMEWLPL</sequence>
<dbReference type="UniPathway" id="UPA00079"/>
<dbReference type="Pfam" id="PF02746">
    <property type="entry name" value="MR_MLE_N"/>
    <property type="match status" value="1"/>
</dbReference>
<dbReference type="SUPFAM" id="SSF51604">
    <property type="entry name" value="Enolase C-terminal domain-like"/>
    <property type="match status" value="1"/>
</dbReference>
<dbReference type="SFLD" id="SFLDF00009">
    <property type="entry name" value="o-succinylbenzoate_synthase"/>
    <property type="match status" value="1"/>
</dbReference>
<dbReference type="InterPro" id="IPR029065">
    <property type="entry name" value="Enolase_C-like"/>
</dbReference>
<organism evidence="8 9">
    <name type="scientific">Paractinoplanes brasiliensis</name>
    <dbReference type="NCBI Taxonomy" id="52695"/>
    <lineage>
        <taxon>Bacteria</taxon>
        <taxon>Bacillati</taxon>
        <taxon>Actinomycetota</taxon>
        <taxon>Actinomycetes</taxon>
        <taxon>Micromonosporales</taxon>
        <taxon>Micromonosporaceae</taxon>
        <taxon>Paractinoplanes</taxon>
    </lineage>
</organism>
<dbReference type="InterPro" id="IPR010197">
    <property type="entry name" value="OSBS/NAAAR"/>
</dbReference>
<evidence type="ECO:0000256" key="4">
    <source>
        <dbReference type="ARBA" id="ARBA00023239"/>
    </source>
</evidence>
<dbReference type="GO" id="GO:0046872">
    <property type="term" value="F:metal ion binding"/>
    <property type="evidence" value="ECO:0007669"/>
    <property type="project" value="UniProtKB-KW"/>
</dbReference>
<evidence type="ECO:0000256" key="3">
    <source>
        <dbReference type="ARBA" id="ARBA00022842"/>
    </source>
</evidence>
<dbReference type="NCBIfam" id="TIGR01928">
    <property type="entry name" value="menC_lowGC_arch"/>
    <property type="match status" value="1"/>
</dbReference>
<accession>A0A4V3C6A2</accession>
<dbReference type="RefSeq" id="WP_133878859.1">
    <property type="nucleotide sequence ID" value="NZ_BOMD01000048.1"/>
</dbReference>
<reference evidence="8 9" key="1">
    <citation type="submission" date="2019-03" db="EMBL/GenBank/DDBJ databases">
        <title>Sequencing the genomes of 1000 actinobacteria strains.</title>
        <authorList>
            <person name="Klenk H.-P."/>
        </authorList>
    </citation>
    <scope>NUCLEOTIDE SEQUENCE [LARGE SCALE GENOMIC DNA]</scope>
    <source>
        <strain evidence="8 9">DSM 43805</strain>
    </source>
</reference>
<keyword evidence="3" id="KW-0460">Magnesium</keyword>
<gene>
    <name evidence="8" type="ORF">C8E87_8438</name>
</gene>
<dbReference type="Gene3D" id="3.20.20.120">
    <property type="entry name" value="Enolase-like C-terminal domain"/>
    <property type="match status" value="1"/>
</dbReference>
<proteinExistence type="predicted"/>
<dbReference type="PANTHER" id="PTHR48073">
    <property type="entry name" value="O-SUCCINYLBENZOATE SYNTHASE-RELATED"/>
    <property type="match status" value="1"/>
</dbReference>
<dbReference type="EC" id="4.2.1.113" evidence="5 6"/>
<dbReference type="Proteomes" id="UP000294901">
    <property type="component" value="Unassembled WGS sequence"/>
</dbReference>
<protein>
    <recommendedName>
        <fullName evidence="5 6">o-succinylbenzoate synthase</fullName>
        <ecNumber evidence="5 6">4.2.1.113</ecNumber>
    </recommendedName>
</protein>
<dbReference type="SFLD" id="SFLDS00001">
    <property type="entry name" value="Enolase"/>
    <property type="match status" value="1"/>
</dbReference>
<evidence type="ECO:0000256" key="1">
    <source>
        <dbReference type="ARBA" id="ARBA00001968"/>
    </source>
</evidence>
<dbReference type="PANTHER" id="PTHR48073:SF5">
    <property type="entry name" value="O-SUCCINYLBENZOATE SYNTHASE"/>
    <property type="match status" value="1"/>
</dbReference>
<dbReference type="EMBL" id="SNWR01000002">
    <property type="protein sequence ID" value="TDO32958.1"/>
    <property type="molecule type" value="Genomic_DNA"/>
</dbReference>
<dbReference type="CDD" id="cd03317">
    <property type="entry name" value="NAAAR"/>
    <property type="match status" value="1"/>
</dbReference>
<evidence type="ECO:0000313" key="9">
    <source>
        <dbReference type="Proteomes" id="UP000294901"/>
    </source>
</evidence>
<dbReference type="InterPro" id="IPR036849">
    <property type="entry name" value="Enolase-like_C_sf"/>
</dbReference>
<dbReference type="GO" id="GO:0016854">
    <property type="term" value="F:racemase and epimerase activity"/>
    <property type="evidence" value="ECO:0007669"/>
    <property type="project" value="UniProtKB-ARBA"/>
</dbReference>
<feature type="domain" description="Mandelate racemase/muconate lactonizing enzyme C-terminal" evidence="7">
    <location>
        <begin position="142"/>
        <end position="235"/>
    </location>
</feature>
<keyword evidence="2" id="KW-0479">Metal-binding</keyword>
<evidence type="ECO:0000313" key="8">
    <source>
        <dbReference type="EMBL" id="TDO32958.1"/>
    </source>
</evidence>
<evidence type="ECO:0000256" key="6">
    <source>
        <dbReference type="NCBIfam" id="TIGR01928"/>
    </source>
</evidence>
<comment type="caution">
    <text evidence="8">The sequence shown here is derived from an EMBL/GenBank/DDBJ whole genome shotgun (WGS) entry which is preliminary data.</text>
</comment>
<dbReference type="GO" id="GO:0043748">
    <property type="term" value="F:O-succinylbenzoate synthase activity"/>
    <property type="evidence" value="ECO:0007669"/>
    <property type="project" value="UniProtKB-EC"/>
</dbReference>
<dbReference type="UniPathway" id="UPA01057">
    <property type="reaction ID" value="UER00165"/>
</dbReference>
<comment type="cofactor">
    <cofactor evidence="1">
        <name>a divalent metal cation</name>
        <dbReference type="ChEBI" id="CHEBI:60240"/>
    </cofactor>
</comment>
<dbReference type="GO" id="GO:0009234">
    <property type="term" value="P:menaquinone biosynthetic process"/>
    <property type="evidence" value="ECO:0007669"/>
    <property type="project" value="UniProtKB-UniRule"/>
</dbReference>